<dbReference type="InterPro" id="IPR011910">
    <property type="entry name" value="RfaF"/>
</dbReference>
<evidence type="ECO:0000256" key="1">
    <source>
        <dbReference type="ARBA" id="ARBA00022676"/>
    </source>
</evidence>
<dbReference type="InterPro" id="IPR051199">
    <property type="entry name" value="LPS_LOS_Heptosyltrfase"/>
</dbReference>
<dbReference type="Proteomes" id="UP000199675">
    <property type="component" value="Unassembled WGS sequence"/>
</dbReference>
<dbReference type="EC" id="2.4.99.24" evidence="4"/>
<dbReference type="PANTHER" id="PTHR30160:SF7">
    <property type="entry name" value="ADP-HEPTOSE--LPS HEPTOSYLTRANSFERASE 2"/>
    <property type="match status" value="1"/>
</dbReference>
<dbReference type="Gene3D" id="3.40.50.2000">
    <property type="entry name" value="Glycogen Phosphorylase B"/>
    <property type="match status" value="2"/>
</dbReference>
<dbReference type="RefSeq" id="WP_091815379.1">
    <property type="nucleotide sequence ID" value="NZ_FNNE01000008.1"/>
</dbReference>
<evidence type="ECO:0000313" key="7">
    <source>
        <dbReference type="Proteomes" id="UP000199675"/>
    </source>
</evidence>
<evidence type="ECO:0000313" key="6">
    <source>
        <dbReference type="EMBL" id="SDX34506.1"/>
    </source>
</evidence>
<dbReference type="CDD" id="cd03789">
    <property type="entry name" value="GT9_LPS_heptosyltransferase"/>
    <property type="match status" value="1"/>
</dbReference>
<comment type="similarity">
    <text evidence="3">Belongs to the glycosyltransferase 9 family.</text>
</comment>
<dbReference type="OrthoDB" id="9797795at2"/>
<proteinExistence type="inferred from homology"/>
<dbReference type="SUPFAM" id="SSF53756">
    <property type="entry name" value="UDP-Glycosyltransferase/glycogen phosphorylase"/>
    <property type="match status" value="1"/>
</dbReference>
<evidence type="ECO:0000256" key="5">
    <source>
        <dbReference type="ARBA" id="ARBA00047503"/>
    </source>
</evidence>
<dbReference type="AlphaFoldDB" id="A0A1H3AXP5"/>
<keyword evidence="7" id="KW-1185">Reference proteome</keyword>
<keyword evidence="1" id="KW-0328">Glycosyltransferase</keyword>
<accession>A0A1H3AXP5</accession>
<gene>
    <name evidence="6" type="ORF">SAMN04487960_108142</name>
</gene>
<dbReference type="PANTHER" id="PTHR30160">
    <property type="entry name" value="TETRAACYLDISACCHARIDE 4'-KINASE-RELATED"/>
    <property type="match status" value="1"/>
</dbReference>
<dbReference type="InterPro" id="IPR002201">
    <property type="entry name" value="Glyco_trans_9"/>
</dbReference>
<comment type="catalytic activity">
    <reaction evidence="5">
        <text>an L-alpha-D-Hep-(1-&gt;5)-[alpha-Kdo-(2-&gt;4)]-alpha-Kdo-(2-&gt;6)-lipid A + ADP-L-glycero-beta-D-manno-heptose = an L-alpha-D-Hep-(1-&gt;3)-L-alpha-D-Hep-(1-&gt;5)-[alpha-Kdo-(2-&gt;4)]-alpha-Kdo-(2-&gt;6)-lipid A + ADP + H(+)</text>
        <dbReference type="Rhea" id="RHEA:74071"/>
        <dbReference type="ChEBI" id="CHEBI:15378"/>
        <dbReference type="ChEBI" id="CHEBI:61506"/>
        <dbReference type="ChEBI" id="CHEBI:193068"/>
        <dbReference type="ChEBI" id="CHEBI:193069"/>
        <dbReference type="ChEBI" id="CHEBI:456216"/>
        <dbReference type="EC" id="2.4.99.24"/>
    </reaction>
</comment>
<dbReference type="NCBIfam" id="TIGR02195">
    <property type="entry name" value="heptsyl_trn_II"/>
    <property type="match status" value="1"/>
</dbReference>
<dbReference type="EMBL" id="FNNE01000008">
    <property type="protein sequence ID" value="SDX34506.1"/>
    <property type="molecule type" value="Genomic_DNA"/>
</dbReference>
<reference evidence="6 7" key="1">
    <citation type="submission" date="2016-10" db="EMBL/GenBank/DDBJ databases">
        <authorList>
            <person name="de Groot N.N."/>
        </authorList>
    </citation>
    <scope>NUCLEOTIDE SEQUENCE [LARGE SCALE GENOMIC DNA]</scope>
    <source>
        <strain evidence="6 7">CGMCC 1.7059</strain>
    </source>
</reference>
<keyword evidence="2 6" id="KW-0808">Transferase</keyword>
<evidence type="ECO:0000256" key="2">
    <source>
        <dbReference type="ARBA" id="ARBA00022679"/>
    </source>
</evidence>
<name>A0A1H3AXP5_9GAMM</name>
<protein>
    <recommendedName>
        <fullName evidence="4">lipopolysaccharide heptosyltransferase II</fullName>
        <ecNumber evidence="4">2.4.99.24</ecNumber>
    </recommendedName>
</protein>
<dbReference type="STRING" id="488533.SAMN04487960_108142"/>
<dbReference type="GO" id="GO:0005829">
    <property type="term" value="C:cytosol"/>
    <property type="evidence" value="ECO:0007669"/>
    <property type="project" value="TreeGrafter"/>
</dbReference>
<dbReference type="GO" id="GO:0008713">
    <property type="term" value="F:ADP-heptose-lipopolysaccharide heptosyltransferase activity"/>
    <property type="evidence" value="ECO:0007669"/>
    <property type="project" value="UniProtKB-EC"/>
</dbReference>
<dbReference type="FunFam" id="3.40.50.2000:FF:000023">
    <property type="entry name" value="ADP-heptose--LPS heptosyltransferase II"/>
    <property type="match status" value="1"/>
</dbReference>
<sequence>MNYLIVGPSWVGDMVMAQSLFIDLQRRDPGAVIDVLAPAWSLPIIARMPEVHCGIAAPWSSGKLALKEQWRLARSLKGYDKAIILPRSFKSALIPFFAGVPERVGFSGEGRSILLTEARKRHPTREGSKITDRTVWRYLGLGASREDYARYQFEVPSPALRVDPENAAAVEQRLGLDPDKPAIAICPGAEFGPAKQWPLDNHRALARKLTERGFQVWIMGGPKDTGAGEHIAAGQAGVFNLCGQTRLEDTVDLFNRCQRVVSHDSGLMHVAAAAGAEVVAIYGSTSPDFTPPLTDSARILQHPVECSPCFERTCRYGHYQCLTGISVERVVEACL</sequence>
<organism evidence="6 7">
    <name type="scientific">Marinobacter mobilis</name>
    <dbReference type="NCBI Taxonomy" id="488533"/>
    <lineage>
        <taxon>Bacteria</taxon>
        <taxon>Pseudomonadati</taxon>
        <taxon>Pseudomonadota</taxon>
        <taxon>Gammaproteobacteria</taxon>
        <taxon>Pseudomonadales</taxon>
        <taxon>Marinobacteraceae</taxon>
        <taxon>Marinobacter</taxon>
    </lineage>
</organism>
<evidence type="ECO:0000256" key="3">
    <source>
        <dbReference type="ARBA" id="ARBA00043995"/>
    </source>
</evidence>
<dbReference type="GO" id="GO:0009244">
    <property type="term" value="P:lipopolysaccharide core region biosynthetic process"/>
    <property type="evidence" value="ECO:0007669"/>
    <property type="project" value="TreeGrafter"/>
</dbReference>
<evidence type="ECO:0000256" key="4">
    <source>
        <dbReference type="ARBA" id="ARBA00044042"/>
    </source>
</evidence>
<dbReference type="Pfam" id="PF01075">
    <property type="entry name" value="Glyco_transf_9"/>
    <property type="match status" value="1"/>
</dbReference>